<gene>
    <name evidence="2" type="ORF">apy_13760</name>
</gene>
<comment type="caution">
    <text evidence="2">The sequence shown here is derived from an EMBL/GenBank/DDBJ whole genome shotgun (WGS) entry which is preliminary data.</text>
</comment>
<protein>
    <submittedName>
        <fullName evidence="2">Uncharacterized protein</fullName>
    </submittedName>
</protein>
<proteinExistence type="predicted"/>
<dbReference type="AlphaFoldDB" id="A0A401HB24"/>
<accession>A0A401HB24</accession>
<name>A0A401HB24_AERPX</name>
<organism evidence="2 3">
    <name type="scientific">Aeropyrum pernix</name>
    <dbReference type="NCBI Taxonomy" id="56636"/>
    <lineage>
        <taxon>Archaea</taxon>
        <taxon>Thermoproteota</taxon>
        <taxon>Thermoprotei</taxon>
        <taxon>Desulfurococcales</taxon>
        <taxon>Desulfurococcaceae</taxon>
        <taxon>Aeropyrum</taxon>
    </lineage>
</organism>
<sequence>MGADRAGVYIPPLFHKPSVKSLYILYHMPNPPEAPNLYNTRRQPPRLDPPYLA</sequence>
<feature type="non-terminal residue" evidence="2">
    <location>
        <position position="53"/>
    </location>
</feature>
<evidence type="ECO:0000313" key="2">
    <source>
        <dbReference type="EMBL" id="GBF09651.1"/>
    </source>
</evidence>
<evidence type="ECO:0000256" key="1">
    <source>
        <dbReference type="SAM" id="MobiDB-lite"/>
    </source>
</evidence>
<feature type="region of interest" description="Disordered" evidence="1">
    <location>
        <begin position="33"/>
        <end position="53"/>
    </location>
</feature>
<dbReference type="EMBL" id="BDMD01000081">
    <property type="protein sequence ID" value="GBF09651.1"/>
    <property type="molecule type" value="Genomic_DNA"/>
</dbReference>
<dbReference type="Proteomes" id="UP000291213">
    <property type="component" value="Unassembled WGS sequence"/>
</dbReference>
<reference evidence="2 3" key="1">
    <citation type="submission" date="2017-02" db="EMBL/GenBank/DDBJ databases">
        <title>isolation and characterization of a novel temperate virus Aeropyrum globular virus 1 infecting hyperthermophilic archaeon Aeropyrum.</title>
        <authorList>
            <person name="Yumiya M."/>
            <person name="Yoshida T."/>
            <person name="Sako Y."/>
        </authorList>
    </citation>
    <scope>NUCLEOTIDE SEQUENCE [LARGE SCALE GENOMIC DNA]</scope>
    <source>
        <strain evidence="2 3">YK1-12-2013</strain>
    </source>
</reference>
<evidence type="ECO:0000313" key="3">
    <source>
        <dbReference type="Proteomes" id="UP000291213"/>
    </source>
</evidence>